<dbReference type="EMBL" id="JBITLV010000003">
    <property type="protein sequence ID" value="MFI7587830.1"/>
    <property type="molecule type" value="Genomic_DNA"/>
</dbReference>
<protein>
    <submittedName>
        <fullName evidence="3">DUF6318 family protein</fullName>
    </submittedName>
</protein>
<keyword evidence="1" id="KW-0732">Signal</keyword>
<comment type="caution">
    <text evidence="3">The sequence shown here is derived from an EMBL/GenBank/DDBJ whole genome shotgun (WGS) entry which is preliminary data.</text>
</comment>
<dbReference type="RefSeq" id="WP_398280235.1">
    <property type="nucleotide sequence ID" value="NZ_JBITLV010000003.1"/>
</dbReference>
<feature type="signal peptide" evidence="1">
    <location>
        <begin position="1"/>
        <end position="25"/>
    </location>
</feature>
<accession>A0ABW8AN72</accession>
<gene>
    <name evidence="3" type="ORF">ACIB24_12220</name>
</gene>
<evidence type="ECO:0000259" key="2">
    <source>
        <dbReference type="Pfam" id="PF19843"/>
    </source>
</evidence>
<dbReference type="InterPro" id="IPR046281">
    <property type="entry name" value="DUF6318"/>
</dbReference>
<dbReference type="Proteomes" id="UP001612915">
    <property type="component" value="Unassembled WGS sequence"/>
</dbReference>
<sequence length="194" mass="20307">MFAKARNTGLAVATVLVVLGLSACASGSASHQVVPDFTGDLTRPLDAPAGTGAPANPKPAAPVAEHTAHGAADVVRYFWNAYNYAYDTYDTAPLESVSRPGCSVCSEVSSDVRLIQAAGTQVRGHRMQLIDIDQIVGADGTSVRVEARISREDGVAVEADGSQTELPGLDPRHSTATLTWEDGAWKVDSIRTSA</sequence>
<evidence type="ECO:0000256" key="1">
    <source>
        <dbReference type="SAM" id="SignalP"/>
    </source>
</evidence>
<feature type="chain" id="PRO_5046205918" evidence="1">
    <location>
        <begin position="26"/>
        <end position="194"/>
    </location>
</feature>
<evidence type="ECO:0000313" key="4">
    <source>
        <dbReference type="Proteomes" id="UP001612915"/>
    </source>
</evidence>
<reference evidence="3 4" key="1">
    <citation type="submission" date="2024-10" db="EMBL/GenBank/DDBJ databases">
        <title>The Natural Products Discovery Center: Release of the First 8490 Sequenced Strains for Exploring Actinobacteria Biosynthetic Diversity.</title>
        <authorList>
            <person name="Kalkreuter E."/>
            <person name="Kautsar S.A."/>
            <person name="Yang D."/>
            <person name="Bader C.D."/>
            <person name="Teijaro C.N."/>
            <person name="Fluegel L."/>
            <person name="Davis C.M."/>
            <person name="Simpson J.R."/>
            <person name="Lauterbach L."/>
            <person name="Steele A.D."/>
            <person name="Gui C."/>
            <person name="Meng S."/>
            <person name="Li G."/>
            <person name="Viehrig K."/>
            <person name="Ye F."/>
            <person name="Su P."/>
            <person name="Kiefer A.F."/>
            <person name="Nichols A."/>
            <person name="Cepeda A.J."/>
            <person name="Yan W."/>
            <person name="Fan B."/>
            <person name="Jiang Y."/>
            <person name="Adhikari A."/>
            <person name="Zheng C.-J."/>
            <person name="Schuster L."/>
            <person name="Cowan T.M."/>
            <person name="Smanski M.J."/>
            <person name="Chevrette M.G."/>
            <person name="De Carvalho L.P.S."/>
            <person name="Shen B."/>
        </authorList>
    </citation>
    <scope>NUCLEOTIDE SEQUENCE [LARGE SCALE GENOMIC DNA]</scope>
    <source>
        <strain evidence="3 4">NPDC049639</strain>
    </source>
</reference>
<feature type="domain" description="DUF6318" evidence="2">
    <location>
        <begin position="57"/>
        <end position="189"/>
    </location>
</feature>
<name>A0ABW8AN72_9ACTN</name>
<dbReference type="Pfam" id="PF19843">
    <property type="entry name" value="DUF6318"/>
    <property type="match status" value="1"/>
</dbReference>
<dbReference type="PROSITE" id="PS51257">
    <property type="entry name" value="PROKAR_LIPOPROTEIN"/>
    <property type="match status" value="1"/>
</dbReference>
<keyword evidence="4" id="KW-1185">Reference proteome</keyword>
<evidence type="ECO:0000313" key="3">
    <source>
        <dbReference type="EMBL" id="MFI7587830.1"/>
    </source>
</evidence>
<organism evidence="3 4">
    <name type="scientific">Spongisporangium articulatum</name>
    <dbReference type="NCBI Taxonomy" id="3362603"/>
    <lineage>
        <taxon>Bacteria</taxon>
        <taxon>Bacillati</taxon>
        <taxon>Actinomycetota</taxon>
        <taxon>Actinomycetes</taxon>
        <taxon>Kineosporiales</taxon>
        <taxon>Kineosporiaceae</taxon>
        <taxon>Spongisporangium</taxon>
    </lineage>
</organism>
<proteinExistence type="predicted"/>